<accession>A0A9Q0K2U9</accession>
<dbReference type="OrthoDB" id="1752268at2759"/>
<sequence length="129" mass="14096">MSNNQHQKSRGPSYGNTSNNNTNNTITFSEGMTSISEISFSDEDLEGVQMPHNDPLVIQLKIADFEVKRVFITNGSPTFQINVKRIQKMMAIKDVKGVKAAGDDLASLSPLLKIFPSISGTASDMDDES</sequence>
<evidence type="ECO:0000313" key="2">
    <source>
        <dbReference type="EMBL" id="KAJ4959885.1"/>
    </source>
</evidence>
<feature type="region of interest" description="Disordered" evidence="1">
    <location>
        <begin position="1"/>
        <end position="28"/>
    </location>
</feature>
<evidence type="ECO:0000256" key="1">
    <source>
        <dbReference type="SAM" id="MobiDB-lite"/>
    </source>
</evidence>
<dbReference type="Proteomes" id="UP001141806">
    <property type="component" value="Unassembled WGS sequence"/>
</dbReference>
<name>A0A9Q0K2U9_9MAGN</name>
<organism evidence="2 3">
    <name type="scientific">Protea cynaroides</name>
    <dbReference type="NCBI Taxonomy" id="273540"/>
    <lineage>
        <taxon>Eukaryota</taxon>
        <taxon>Viridiplantae</taxon>
        <taxon>Streptophyta</taxon>
        <taxon>Embryophyta</taxon>
        <taxon>Tracheophyta</taxon>
        <taxon>Spermatophyta</taxon>
        <taxon>Magnoliopsida</taxon>
        <taxon>Proteales</taxon>
        <taxon>Proteaceae</taxon>
        <taxon>Protea</taxon>
    </lineage>
</organism>
<keyword evidence="3" id="KW-1185">Reference proteome</keyword>
<reference evidence="2" key="1">
    <citation type="journal article" date="2023" name="Plant J.">
        <title>The genome of the king protea, Protea cynaroides.</title>
        <authorList>
            <person name="Chang J."/>
            <person name="Duong T.A."/>
            <person name="Schoeman C."/>
            <person name="Ma X."/>
            <person name="Roodt D."/>
            <person name="Barker N."/>
            <person name="Li Z."/>
            <person name="Van de Peer Y."/>
            <person name="Mizrachi E."/>
        </authorList>
    </citation>
    <scope>NUCLEOTIDE SEQUENCE</scope>
    <source>
        <tissue evidence="2">Young leaves</tissue>
    </source>
</reference>
<dbReference type="AlphaFoldDB" id="A0A9Q0K2U9"/>
<protein>
    <submittedName>
        <fullName evidence="2">Uncharacterized protein</fullName>
    </submittedName>
</protein>
<gene>
    <name evidence="2" type="ORF">NE237_019795</name>
</gene>
<proteinExistence type="predicted"/>
<comment type="caution">
    <text evidence="2">The sequence shown here is derived from an EMBL/GenBank/DDBJ whole genome shotgun (WGS) entry which is preliminary data.</text>
</comment>
<dbReference type="EMBL" id="JAMYWD010000009">
    <property type="protein sequence ID" value="KAJ4959885.1"/>
    <property type="molecule type" value="Genomic_DNA"/>
</dbReference>
<feature type="compositionally biased region" description="Low complexity" evidence="1">
    <location>
        <begin position="16"/>
        <end position="27"/>
    </location>
</feature>
<evidence type="ECO:0000313" key="3">
    <source>
        <dbReference type="Proteomes" id="UP001141806"/>
    </source>
</evidence>